<dbReference type="GO" id="GO:0003723">
    <property type="term" value="F:RNA binding"/>
    <property type="evidence" value="ECO:0007669"/>
    <property type="project" value="InterPro"/>
</dbReference>
<dbReference type="SMART" id="SM00025">
    <property type="entry name" value="Pumilio"/>
    <property type="match status" value="3"/>
</dbReference>
<dbReference type="InterPro" id="IPR011989">
    <property type="entry name" value="ARM-like"/>
</dbReference>
<dbReference type="EMBL" id="JAANIT010002183">
    <property type="protein sequence ID" value="KAG1537245.1"/>
    <property type="molecule type" value="Genomic_DNA"/>
</dbReference>
<accession>A0A9P6Y1I9</accession>
<dbReference type="OrthoDB" id="2017782at2759"/>
<reference evidence="4" key="1">
    <citation type="journal article" date="2020" name="Microb. Genom.">
        <title>Genetic diversity of clinical and environmental Mucorales isolates obtained from an investigation of mucormycosis cases among solid organ transplant recipients.</title>
        <authorList>
            <person name="Nguyen M.H."/>
            <person name="Kaul D."/>
            <person name="Muto C."/>
            <person name="Cheng S.J."/>
            <person name="Richter R.A."/>
            <person name="Bruno V.M."/>
            <person name="Liu G."/>
            <person name="Beyhan S."/>
            <person name="Sundermann A.J."/>
            <person name="Mounaud S."/>
            <person name="Pasculle A.W."/>
            <person name="Nierman W.C."/>
            <person name="Driscoll E."/>
            <person name="Cumbie R."/>
            <person name="Clancy C.J."/>
            <person name="Dupont C.L."/>
        </authorList>
    </citation>
    <scope>NUCLEOTIDE SEQUENCE</scope>
    <source>
        <strain evidence="4">GL16</strain>
    </source>
</reference>
<dbReference type="PROSITE" id="PS50303">
    <property type="entry name" value="PUM_HD"/>
    <property type="match status" value="1"/>
</dbReference>
<dbReference type="PROSITE" id="PS50302">
    <property type="entry name" value="PUM"/>
    <property type="match status" value="1"/>
</dbReference>
<dbReference type="Pfam" id="PF00806">
    <property type="entry name" value="PUF"/>
    <property type="match status" value="2"/>
</dbReference>
<name>A0A9P6Y1I9_RHIOR</name>
<comment type="caution">
    <text evidence="4">The sequence shown here is derived from an EMBL/GenBank/DDBJ whole genome shotgun (WGS) entry which is preliminary data.</text>
</comment>
<evidence type="ECO:0000256" key="1">
    <source>
        <dbReference type="ARBA" id="ARBA00022737"/>
    </source>
</evidence>
<feature type="domain" description="PUM-HD" evidence="3">
    <location>
        <begin position="1"/>
        <end position="221"/>
    </location>
</feature>
<dbReference type="SUPFAM" id="SSF48371">
    <property type="entry name" value="ARM repeat"/>
    <property type="match status" value="1"/>
</dbReference>
<dbReference type="InterPro" id="IPR016024">
    <property type="entry name" value="ARM-type_fold"/>
</dbReference>
<keyword evidence="1" id="KW-0677">Repeat</keyword>
<dbReference type="Gene3D" id="1.25.10.10">
    <property type="entry name" value="Leucine-rich Repeat Variant"/>
    <property type="match status" value="1"/>
</dbReference>
<dbReference type="PANTHER" id="PTHR47093">
    <property type="entry name" value="PROTEIN JSN1-RELATED"/>
    <property type="match status" value="1"/>
</dbReference>
<dbReference type="PANTHER" id="PTHR47093:SF1">
    <property type="entry name" value="PROTEIN JSN1-RELATED"/>
    <property type="match status" value="1"/>
</dbReference>
<dbReference type="InterPro" id="IPR001313">
    <property type="entry name" value="Pumilio_RNA-bd_rpt"/>
</dbReference>
<evidence type="ECO:0000259" key="3">
    <source>
        <dbReference type="PROSITE" id="PS50303"/>
    </source>
</evidence>
<sequence>MPPVPEFNTDRKVRPLRLREIKKGLDNGLLLTEIESIAQECMEEIVELCSGKSKNMCGMNELDNEDTKLLLLQIIAPYLASIGIHKNGTWAAQKIIDLAHTEEQVELICSHLSPCVPLLLLDSFGNYVVQRCLRMGYPRNQFIFDGIVDNCLVIGQGRFGSRSIRTIIGSPLVTKEQQIYVASAIIQNSMLLSINPNGCILLNWLLDSSKLLDQVSHVHSN</sequence>
<protein>
    <recommendedName>
        <fullName evidence="3">PUM-HD domain-containing protein</fullName>
    </recommendedName>
</protein>
<evidence type="ECO:0000256" key="2">
    <source>
        <dbReference type="PROSITE-ProRule" id="PRU00317"/>
    </source>
</evidence>
<feature type="repeat" description="Pumilio" evidence="2">
    <location>
        <begin position="111"/>
        <end position="149"/>
    </location>
</feature>
<dbReference type="GO" id="GO:0000288">
    <property type="term" value="P:nuclear-transcribed mRNA catabolic process, deadenylation-dependent decay"/>
    <property type="evidence" value="ECO:0007669"/>
    <property type="project" value="TreeGrafter"/>
</dbReference>
<dbReference type="AlphaFoldDB" id="A0A9P6Y1I9"/>
<proteinExistence type="predicted"/>
<evidence type="ECO:0000313" key="4">
    <source>
        <dbReference type="EMBL" id="KAG1537245.1"/>
    </source>
</evidence>
<dbReference type="InterPro" id="IPR052645">
    <property type="entry name" value="Pumilio_domain_protein"/>
</dbReference>
<organism evidence="4 5">
    <name type="scientific">Rhizopus oryzae</name>
    <name type="common">Mucormycosis agent</name>
    <name type="synonym">Rhizopus arrhizus var. delemar</name>
    <dbReference type="NCBI Taxonomy" id="64495"/>
    <lineage>
        <taxon>Eukaryota</taxon>
        <taxon>Fungi</taxon>
        <taxon>Fungi incertae sedis</taxon>
        <taxon>Mucoromycota</taxon>
        <taxon>Mucoromycotina</taxon>
        <taxon>Mucoromycetes</taxon>
        <taxon>Mucorales</taxon>
        <taxon>Mucorineae</taxon>
        <taxon>Rhizopodaceae</taxon>
        <taxon>Rhizopus</taxon>
    </lineage>
</organism>
<dbReference type="Proteomes" id="UP000717996">
    <property type="component" value="Unassembled WGS sequence"/>
</dbReference>
<evidence type="ECO:0000313" key="5">
    <source>
        <dbReference type="Proteomes" id="UP000717996"/>
    </source>
</evidence>
<gene>
    <name evidence="4" type="ORF">G6F51_010489</name>
</gene>
<dbReference type="InterPro" id="IPR033133">
    <property type="entry name" value="PUM-HD"/>
</dbReference>